<accession>A0A4R3YPI2</accession>
<name>A0A4R3YPI2_9GAMM</name>
<evidence type="ECO:0000313" key="4">
    <source>
        <dbReference type="Proteomes" id="UP000295719"/>
    </source>
</evidence>
<reference evidence="3 4" key="1">
    <citation type="submission" date="2019-03" db="EMBL/GenBank/DDBJ databases">
        <title>Genomic Encyclopedia of Type Strains, Phase IV (KMG-IV): sequencing the most valuable type-strain genomes for metagenomic binning, comparative biology and taxonomic classification.</title>
        <authorList>
            <person name="Goeker M."/>
        </authorList>
    </citation>
    <scope>NUCLEOTIDE SEQUENCE [LARGE SCALE GENOMIC DNA]</scope>
    <source>
        <strain evidence="3 4">DSM 19580</strain>
    </source>
</reference>
<keyword evidence="4" id="KW-1185">Reference proteome</keyword>
<dbReference type="Pfam" id="PF05229">
    <property type="entry name" value="SCPU"/>
    <property type="match status" value="2"/>
</dbReference>
<dbReference type="InterPro" id="IPR053167">
    <property type="entry name" value="Spore_coat_component"/>
</dbReference>
<sequence>MIRLTASELLSILLIACSAGAPAACLAPSAVASLGSASSFAINTTVSSSSGTVNLNCGSGSIVSLLPGDYIRLSLAGASNTNGSRAALKLNNGSDSIAVKLCSTQNCATELLVGGTSVTYNSSQLANLLGTMGGLNFAIPLYLQTLTGQNVAAGTYTVTLNVMVDYSICTGLGIAGLCLSGSQQTGSAIEPMTVTLNVTNDCIAIVAPNISFGSAPLVTLFAPVSQSIVINCTKDSTYSVGLSNGNHAVNNTRNMANGSAMLSYELYKSTSINRWGSVGSERWSSVLSSAISSDGTFRTYQYVAKILPDQATPPVGNYSDNIVVDLTY</sequence>
<feature type="chain" id="PRO_5020531626" evidence="1">
    <location>
        <begin position="24"/>
        <end position="328"/>
    </location>
</feature>
<dbReference type="Proteomes" id="UP000295719">
    <property type="component" value="Unassembled WGS sequence"/>
</dbReference>
<feature type="signal peptide" evidence="1">
    <location>
        <begin position="1"/>
        <end position="23"/>
    </location>
</feature>
<protein>
    <submittedName>
        <fullName evidence="3">Spore coat protein U-like protein</fullName>
    </submittedName>
</protein>
<dbReference type="PANTHER" id="PTHR37089:SF1">
    <property type="entry name" value="MEMBRANE PROTEIN"/>
    <property type="match status" value="1"/>
</dbReference>
<keyword evidence="3" id="KW-0946">Virion</keyword>
<dbReference type="AlphaFoldDB" id="A0A4R3YPI2"/>
<keyword evidence="1" id="KW-0732">Signal</keyword>
<dbReference type="SMART" id="SM00972">
    <property type="entry name" value="SCPU"/>
    <property type="match status" value="2"/>
</dbReference>
<keyword evidence="3" id="KW-0167">Capsid protein</keyword>
<dbReference type="InterPro" id="IPR007893">
    <property type="entry name" value="Spore_coat_U/FanG"/>
</dbReference>
<dbReference type="OrthoDB" id="8901110at2"/>
<feature type="domain" description="Spore coat protein U/FanG" evidence="2">
    <location>
        <begin position="18"/>
        <end position="162"/>
    </location>
</feature>
<proteinExistence type="predicted"/>
<comment type="caution">
    <text evidence="3">The sequence shown here is derived from an EMBL/GenBank/DDBJ whole genome shotgun (WGS) entry which is preliminary data.</text>
</comment>
<evidence type="ECO:0000259" key="2">
    <source>
        <dbReference type="Pfam" id="PF05229"/>
    </source>
</evidence>
<evidence type="ECO:0000313" key="3">
    <source>
        <dbReference type="EMBL" id="TCV93074.1"/>
    </source>
</evidence>
<dbReference type="EMBL" id="SMCR01000010">
    <property type="protein sequence ID" value="TCV93074.1"/>
    <property type="molecule type" value="Genomic_DNA"/>
</dbReference>
<dbReference type="PANTHER" id="PTHR37089">
    <property type="entry name" value="PROTEIN U-RELATED"/>
    <property type="match status" value="1"/>
</dbReference>
<organism evidence="3 4">
    <name type="scientific">Biostraticola tofi</name>
    <dbReference type="NCBI Taxonomy" id="466109"/>
    <lineage>
        <taxon>Bacteria</taxon>
        <taxon>Pseudomonadati</taxon>
        <taxon>Pseudomonadota</taxon>
        <taxon>Gammaproteobacteria</taxon>
        <taxon>Enterobacterales</taxon>
        <taxon>Bruguierivoracaceae</taxon>
        <taxon>Biostraticola</taxon>
    </lineage>
</organism>
<dbReference type="RefSeq" id="WP_131867015.1">
    <property type="nucleotide sequence ID" value="NZ_SMCR01000010.1"/>
</dbReference>
<gene>
    <name evidence="3" type="ORF">EDC52_110106</name>
</gene>
<evidence type="ECO:0000256" key="1">
    <source>
        <dbReference type="SAM" id="SignalP"/>
    </source>
</evidence>
<feature type="domain" description="Spore coat protein U/FanG" evidence="2">
    <location>
        <begin position="191"/>
        <end position="324"/>
    </location>
</feature>